<evidence type="ECO:0000313" key="1">
    <source>
        <dbReference type="EMBL" id="RZB73808.1"/>
    </source>
</evidence>
<dbReference type="PANTHER" id="PTHR48173">
    <property type="entry name" value="GNK2-HOMOLOGOUS DOMAIN-CONTAINING PROTEIN"/>
    <property type="match status" value="1"/>
</dbReference>
<organism evidence="1 2">
    <name type="scientific">Glycine soja</name>
    <name type="common">Wild soybean</name>
    <dbReference type="NCBI Taxonomy" id="3848"/>
    <lineage>
        <taxon>Eukaryota</taxon>
        <taxon>Viridiplantae</taxon>
        <taxon>Streptophyta</taxon>
        <taxon>Embryophyta</taxon>
        <taxon>Tracheophyta</taxon>
        <taxon>Spermatophyta</taxon>
        <taxon>Magnoliopsida</taxon>
        <taxon>eudicotyledons</taxon>
        <taxon>Gunneridae</taxon>
        <taxon>Pentapetalae</taxon>
        <taxon>rosids</taxon>
        <taxon>fabids</taxon>
        <taxon>Fabales</taxon>
        <taxon>Fabaceae</taxon>
        <taxon>Papilionoideae</taxon>
        <taxon>50 kb inversion clade</taxon>
        <taxon>NPAAA clade</taxon>
        <taxon>indigoferoid/millettioid clade</taxon>
        <taxon>Phaseoleae</taxon>
        <taxon>Glycine</taxon>
        <taxon>Glycine subgen. Soja</taxon>
    </lineage>
</organism>
<proteinExistence type="predicted"/>
<dbReference type="EMBL" id="QZWG01000012">
    <property type="protein sequence ID" value="RZB73808.1"/>
    <property type="molecule type" value="Genomic_DNA"/>
</dbReference>
<accession>A0A445HJ77</accession>
<gene>
    <name evidence="1" type="ORF">D0Y65_033101</name>
</gene>
<dbReference type="Proteomes" id="UP000289340">
    <property type="component" value="Chromosome 12"/>
</dbReference>
<keyword evidence="2" id="KW-1185">Reference proteome</keyword>
<comment type="caution">
    <text evidence="1">The sequence shown here is derived from an EMBL/GenBank/DDBJ whole genome shotgun (WGS) entry which is preliminary data.</text>
</comment>
<reference evidence="1 2" key="1">
    <citation type="submission" date="2018-09" db="EMBL/GenBank/DDBJ databases">
        <title>A high-quality reference genome of wild soybean provides a powerful tool to mine soybean genomes.</title>
        <authorList>
            <person name="Xie M."/>
            <person name="Chung C.Y.L."/>
            <person name="Li M.-W."/>
            <person name="Wong F.-L."/>
            <person name="Chan T.-F."/>
            <person name="Lam H.-M."/>
        </authorList>
    </citation>
    <scope>NUCLEOTIDE SEQUENCE [LARGE SCALE GENOMIC DNA]</scope>
    <source>
        <strain evidence="2">cv. W05</strain>
        <tissue evidence="1">Hypocotyl of etiolated seedlings</tissue>
    </source>
</reference>
<evidence type="ECO:0000313" key="2">
    <source>
        <dbReference type="Proteomes" id="UP000289340"/>
    </source>
</evidence>
<protein>
    <recommendedName>
        <fullName evidence="3">Vacuolar protein sorting-associated protein 62</fullName>
    </recommendedName>
</protein>
<evidence type="ECO:0008006" key="3">
    <source>
        <dbReference type="Google" id="ProtNLM"/>
    </source>
</evidence>
<dbReference type="InterPro" id="IPR009291">
    <property type="entry name" value="Vps62"/>
</dbReference>
<dbReference type="AlphaFoldDB" id="A0A445HJ77"/>
<sequence>MEKGGSRLQCFRWNNANAMAQSSSPQTFSLPAPISQWPRGFASGLVNLGEIEVCKVTRFEFISSSSAMLDTKKAVTFYRPVGVPESFHILGHYCQPSGKPLHGFVLVAREVETCFSENADICNQDNQNAGSMEMSSVYFWLPEPPENYNALGYLVTKKPDKPLLDEMCRVRADLTDKCEPYHLILTAGSRILEFSFQVWSLRPCDRGMLGKGVSVGTFFCCSGWTMGEDIPVACLKNLNHELPAAMPNLQQIHALIKHYGPSIFFHPQEKYLASSVDWFFNNGAMLCKKGMSKGEGIDASGSNLPSGATNNGQYWIDLPSDHDRKNFVKRGDLKSARLYVHVKPALGGTFTDIAMWVFCPFNGPATLKIGIKNIPLSKVGEHVGDWEHFTIRICNFSGELYSIYFSQHSGGEWVDAYDLDYIEGNKAIVYSSKCGHASYPHPWTYMQGSSKLGIGIRNDTARSNLYVDSSIHYELVAAEYLENDSRAPKLFYDAKTELDKVINALPRMLRYSVKSLFNKFPVELYGEEGPTGPKEKNNWIQDERW</sequence>
<name>A0A445HJ77_GLYSO</name>
<dbReference type="PANTHER" id="PTHR48173:SF1">
    <property type="entry name" value="VACUOLAR PROTEIN SORTING-ASSOCIATED PROTEIN 62"/>
    <property type="match status" value="1"/>
</dbReference>
<dbReference type="Pfam" id="PF06101">
    <property type="entry name" value="Vps62"/>
    <property type="match status" value="1"/>
</dbReference>